<reference evidence="2 3" key="1">
    <citation type="journal article" date="2023" name="IScience">
        <title>Expanded male sex-determining region conserved during the evolution of homothallism in the green alga Volvox.</title>
        <authorList>
            <person name="Yamamoto K."/>
            <person name="Matsuzaki R."/>
            <person name="Mahakham W."/>
            <person name="Heman W."/>
            <person name="Sekimoto H."/>
            <person name="Kawachi M."/>
            <person name="Minakuchi Y."/>
            <person name="Toyoda A."/>
            <person name="Nozaki H."/>
        </authorList>
    </citation>
    <scope>NUCLEOTIDE SEQUENCE [LARGE SCALE GENOMIC DNA]</scope>
    <source>
        <strain evidence="2 3">NIES-4468</strain>
    </source>
</reference>
<dbReference type="Proteomes" id="UP001165090">
    <property type="component" value="Unassembled WGS sequence"/>
</dbReference>
<evidence type="ECO:0000256" key="1">
    <source>
        <dbReference type="SAM" id="MobiDB-lite"/>
    </source>
</evidence>
<protein>
    <submittedName>
        <fullName evidence="2">Uncharacterized protein</fullName>
    </submittedName>
</protein>
<proteinExistence type="predicted"/>
<comment type="caution">
    <text evidence="2">The sequence shown here is derived from an EMBL/GenBank/DDBJ whole genome shotgun (WGS) entry which is preliminary data.</text>
</comment>
<feature type="compositionally biased region" description="Low complexity" evidence="1">
    <location>
        <begin position="126"/>
        <end position="138"/>
    </location>
</feature>
<evidence type="ECO:0000313" key="2">
    <source>
        <dbReference type="EMBL" id="GLI60813.1"/>
    </source>
</evidence>
<accession>A0ABQ5RT89</accession>
<organism evidence="2 3">
    <name type="scientific">Volvox africanus</name>
    <dbReference type="NCBI Taxonomy" id="51714"/>
    <lineage>
        <taxon>Eukaryota</taxon>
        <taxon>Viridiplantae</taxon>
        <taxon>Chlorophyta</taxon>
        <taxon>core chlorophytes</taxon>
        <taxon>Chlorophyceae</taxon>
        <taxon>CS clade</taxon>
        <taxon>Chlamydomonadales</taxon>
        <taxon>Volvocaceae</taxon>
        <taxon>Volvox</taxon>
    </lineage>
</organism>
<evidence type="ECO:0000313" key="3">
    <source>
        <dbReference type="Proteomes" id="UP001165090"/>
    </source>
</evidence>
<gene>
    <name evidence="2" type="ORF">VaNZ11_002919</name>
</gene>
<keyword evidence="3" id="KW-1185">Reference proteome</keyword>
<name>A0ABQ5RT89_9CHLO</name>
<dbReference type="EMBL" id="BSDZ01000008">
    <property type="protein sequence ID" value="GLI60813.1"/>
    <property type="molecule type" value="Genomic_DNA"/>
</dbReference>
<sequence length="304" mass="33098">MTARCRYGGRVSYIIIGLCYEDAEGTIRVIHYTCHPTTRSSLLGISSWIHVTMDEVIDLPEEVGSLATWLPISANEPRRDALETRTAIETVLLVPLASQPITIPSRPPRKNQRAHDHPVFDPSTALSPQRLGSSSSRRQLSRLRGRSPALVDPEGSFDSSAHFPVSPSVSNPLYFLATRTCAWSSPSRSRLDSPDGHTRHPTKALVDSQCKPTMERLMDGLQIANRPLGPVASLPLPAAQVPVDLCKALSSPAAHITQEANISKPSSCVDSAAGRKAAAPQRLEFDVLRVITAFERSTSWAAVR</sequence>
<feature type="region of interest" description="Disordered" evidence="1">
    <location>
        <begin position="102"/>
        <end position="163"/>
    </location>
</feature>